<dbReference type="SUPFAM" id="SSF56784">
    <property type="entry name" value="HAD-like"/>
    <property type="match status" value="1"/>
</dbReference>
<dbReference type="Proteomes" id="UP000030905">
    <property type="component" value="Chromosome"/>
</dbReference>
<dbReference type="InterPro" id="IPR041492">
    <property type="entry name" value="HAD_2"/>
</dbReference>
<dbReference type="InterPro" id="IPR036412">
    <property type="entry name" value="HAD-like_sf"/>
</dbReference>
<reference evidence="2" key="2">
    <citation type="submission" date="2015-10" db="EMBL/GenBank/DDBJ databases">
        <title>Improved Draft Genome Sequence of Clostridium pasteurianum Strain ATCC 6013 (DSM 525) Using a Hybrid Next-Generation Sequencing Approach.</title>
        <authorList>
            <person name="Pyne M.E."/>
            <person name="Utturkar S.M."/>
            <person name="Brown S.D."/>
            <person name="Moo-Young M."/>
            <person name="Chung D.A."/>
            <person name="Chou P.C."/>
        </authorList>
    </citation>
    <scope>NUCLEOTIDE SEQUENCE</scope>
    <source>
        <strain evidence="2">ATCC 6013</strain>
    </source>
</reference>
<name>A0A0H3JBE6_CLOPA</name>
<dbReference type="KEGG" id="cpae:CPAST_c35350"/>
<dbReference type="Pfam" id="PF13419">
    <property type="entry name" value="HAD_2"/>
    <property type="match status" value="1"/>
</dbReference>
<evidence type="ECO:0000313" key="2">
    <source>
        <dbReference type="EMBL" id="KRU14392.1"/>
    </source>
</evidence>
<dbReference type="PATRIC" id="fig|1262449.3.peg.2523"/>
<dbReference type="RefSeq" id="WP_003445819.1">
    <property type="nucleotide sequence ID" value="NZ_ANZB01000008.1"/>
</dbReference>
<evidence type="ECO:0008006" key="5">
    <source>
        <dbReference type="Google" id="ProtNLM"/>
    </source>
</evidence>
<dbReference type="GeneID" id="93075631"/>
<proteinExistence type="predicted"/>
<reference evidence="2 3" key="3">
    <citation type="journal article" name="Genome Announc.">
        <title>Improved Draft Genome Sequence of Clostridium pasteurianum Strain ATCC 6013 (DSM 525) Using a Hybrid Next-Generation Sequencing Approach.</title>
        <authorList>
            <person name="Pyne M.E."/>
            <person name="Utturkar S."/>
            <person name="Brown S.D."/>
            <person name="Moo-Young M."/>
            <person name="Chung D.A."/>
            <person name="Chou C.P."/>
        </authorList>
    </citation>
    <scope>NUCLEOTIDE SEQUENCE [LARGE SCALE GENOMIC DNA]</scope>
    <source>
        <strain evidence="2 3">ATCC 6013</strain>
    </source>
</reference>
<dbReference type="Gene3D" id="3.40.50.1000">
    <property type="entry name" value="HAD superfamily/HAD-like"/>
    <property type="match status" value="1"/>
</dbReference>
<evidence type="ECO:0000313" key="4">
    <source>
        <dbReference type="Proteomes" id="UP000030905"/>
    </source>
</evidence>
<dbReference type="EMBL" id="JPGY02000001">
    <property type="protein sequence ID" value="KRU14392.1"/>
    <property type="molecule type" value="Genomic_DNA"/>
</dbReference>
<dbReference type="AlphaFoldDB" id="A0A0H3JBE6"/>
<gene>
    <name evidence="1" type="ORF">CLPA_c35350</name>
    <name evidence="2" type="ORF">CP6013_03650</name>
</gene>
<evidence type="ECO:0000313" key="1">
    <source>
        <dbReference type="EMBL" id="AJA53583.1"/>
    </source>
</evidence>
<accession>A0A0H3JBE6</accession>
<dbReference type="InterPro" id="IPR023214">
    <property type="entry name" value="HAD_sf"/>
</dbReference>
<dbReference type="Proteomes" id="UP000028042">
    <property type="component" value="Unassembled WGS sequence"/>
</dbReference>
<reference evidence="1 4" key="1">
    <citation type="journal article" date="2015" name="Genome Announc.">
        <title>Complete Genome Sequence of the Nitrogen-Fixing and Solvent-Producing Clostridium pasteurianum DSM 525.</title>
        <authorList>
            <person name="Poehlein A."/>
            <person name="Grosse-Honebrink A."/>
            <person name="Zhang Y."/>
            <person name="Minton N.P."/>
            <person name="Daniel R."/>
        </authorList>
    </citation>
    <scope>NUCLEOTIDE SEQUENCE [LARGE SCALE GENOMIC DNA]</scope>
    <source>
        <strain evidence="1">DSM 525</strain>
        <strain evidence="4">DSM 525 / ATCC 6013</strain>
    </source>
</reference>
<evidence type="ECO:0000313" key="3">
    <source>
        <dbReference type="Proteomes" id="UP000028042"/>
    </source>
</evidence>
<organism evidence="1 4">
    <name type="scientific">Clostridium pasteurianum DSM 525 = ATCC 6013</name>
    <dbReference type="NCBI Taxonomy" id="1262449"/>
    <lineage>
        <taxon>Bacteria</taxon>
        <taxon>Bacillati</taxon>
        <taxon>Bacillota</taxon>
        <taxon>Clostridia</taxon>
        <taxon>Eubacteriales</taxon>
        <taxon>Clostridiaceae</taxon>
        <taxon>Clostridium</taxon>
    </lineage>
</organism>
<keyword evidence="4" id="KW-1185">Reference proteome</keyword>
<dbReference type="KEGG" id="cpat:CLPA_c35350"/>
<protein>
    <recommendedName>
        <fullName evidence="5">Beta-phosphoglucomutase</fullName>
    </recommendedName>
</protein>
<dbReference type="EMBL" id="CP009268">
    <property type="protein sequence ID" value="AJA53583.1"/>
    <property type="molecule type" value="Genomic_DNA"/>
</dbReference>
<dbReference type="eggNOG" id="COG0637">
    <property type="taxonomic scope" value="Bacteria"/>
</dbReference>
<sequence>MKKVEGCIFHLDYILSYSANSMGLKDLKRFLINLRMSDMKLAVISKNNNMLDIIKMLKIEDFFDVILNNNLDDDFKPLLLKASEKLDIPSENCVVFDSEIDGLNEAKLLNMTAIGIGTNIEPNMADKIIPNLSDVNSSILNFN</sequence>